<organism evidence="2 3">
    <name type="scientific">Ascobolus immersus RN42</name>
    <dbReference type="NCBI Taxonomy" id="1160509"/>
    <lineage>
        <taxon>Eukaryota</taxon>
        <taxon>Fungi</taxon>
        <taxon>Dikarya</taxon>
        <taxon>Ascomycota</taxon>
        <taxon>Pezizomycotina</taxon>
        <taxon>Pezizomycetes</taxon>
        <taxon>Pezizales</taxon>
        <taxon>Ascobolaceae</taxon>
        <taxon>Ascobolus</taxon>
    </lineage>
</organism>
<dbReference type="EMBL" id="ML119871">
    <property type="protein sequence ID" value="RPA72233.1"/>
    <property type="molecule type" value="Genomic_DNA"/>
</dbReference>
<dbReference type="AlphaFoldDB" id="A0A3N4HD53"/>
<keyword evidence="3" id="KW-1185">Reference proteome</keyword>
<feature type="compositionally biased region" description="Basic and acidic residues" evidence="1">
    <location>
        <begin position="1"/>
        <end position="13"/>
    </location>
</feature>
<evidence type="ECO:0000313" key="2">
    <source>
        <dbReference type="EMBL" id="RPA72233.1"/>
    </source>
</evidence>
<name>A0A3N4HD53_ASCIM</name>
<gene>
    <name evidence="2" type="ORF">BJ508DRAFT_314911</name>
</gene>
<dbReference type="Proteomes" id="UP000275078">
    <property type="component" value="Unassembled WGS sequence"/>
</dbReference>
<feature type="region of interest" description="Disordered" evidence="1">
    <location>
        <begin position="1"/>
        <end position="27"/>
    </location>
</feature>
<reference evidence="2 3" key="1">
    <citation type="journal article" date="2018" name="Nat. Ecol. Evol.">
        <title>Pezizomycetes genomes reveal the molecular basis of ectomycorrhizal truffle lifestyle.</title>
        <authorList>
            <person name="Murat C."/>
            <person name="Payen T."/>
            <person name="Noel B."/>
            <person name="Kuo A."/>
            <person name="Morin E."/>
            <person name="Chen J."/>
            <person name="Kohler A."/>
            <person name="Krizsan K."/>
            <person name="Balestrini R."/>
            <person name="Da Silva C."/>
            <person name="Montanini B."/>
            <person name="Hainaut M."/>
            <person name="Levati E."/>
            <person name="Barry K.W."/>
            <person name="Belfiori B."/>
            <person name="Cichocki N."/>
            <person name="Clum A."/>
            <person name="Dockter R.B."/>
            <person name="Fauchery L."/>
            <person name="Guy J."/>
            <person name="Iotti M."/>
            <person name="Le Tacon F."/>
            <person name="Lindquist E.A."/>
            <person name="Lipzen A."/>
            <person name="Malagnac F."/>
            <person name="Mello A."/>
            <person name="Molinier V."/>
            <person name="Miyauchi S."/>
            <person name="Poulain J."/>
            <person name="Riccioni C."/>
            <person name="Rubini A."/>
            <person name="Sitrit Y."/>
            <person name="Splivallo R."/>
            <person name="Traeger S."/>
            <person name="Wang M."/>
            <person name="Zifcakova L."/>
            <person name="Wipf D."/>
            <person name="Zambonelli A."/>
            <person name="Paolocci F."/>
            <person name="Nowrousian M."/>
            <person name="Ottonello S."/>
            <person name="Baldrian P."/>
            <person name="Spatafora J.W."/>
            <person name="Henrissat B."/>
            <person name="Nagy L.G."/>
            <person name="Aury J.M."/>
            <person name="Wincker P."/>
            <person name="Grigoriev I.V."/>
            <person name="Bonfante P."/>
            <person name="Martin F.M."/>
        </authorList>
    </citation>
    <scope>NUCLEOTIDE SEQUENCE [LARGE SCALE GENOMIC DNA]</scope>
    <source>
        <strain evidence="2 3">RN42</strain>
    </source>
</reference>
<protein>
    <submittedName>
        <fullName evidence="2">Uncharacterized protein</fullName>
    </submittedName>
</protein>
<evidence type="ECO:0000313" key="3">
    <source>
        <dbReference type="Proteomes" id="UP000275078"/>
    </source>
</evidence>
<accession>A0A3N4HD53</accession>
<sequence>MKKTPHEKQEIKGSHTSPPFYSIKKSHERQEIETYSILESRDYYTSYRTSPPFYSIKKSHERQEIETYSIKREMDTYSVKPNFLPYLWSRARNPSGSPTRNKKLKHHLSTRRSRTSFLLYSLYQEHRHTRNKKSRRTLSGSHTSFGLPFLQRSIKQFYAKQEINTYSRQMSWSTSSPNNFSTIETYHTRDKKALLENVSRQEAVTRATNISNGTTTCSSYERYTMEDIRHFKIYSR</sequence>
<proteinExistence type="predicted"/>
<evidence type="ECO:0000256" key="1">
    <source>
        <dbReference type="SAM" id="MobiDB-lite"/>
    </source>
</evidence>